<proteinExistence type="predicted"/>
<accession>A0ABN3BSW3</accession>
<evidence type="ECO:0000313" key="2">
    <source>
        <dbReference type="Proteomes" id="UP001501391"/>
    </source>
</evidence>
<dbReference type="RefSeq" id="WP_346163542.1">
    <property type="nucleotide sequence ID" value="NZ_BAAAOQ010000016.1"/>
</dbReference>
<sequence length="117" mass="13201">METVNDRARAALISLRRSIVPGERFPDWTVTSPSGHLIGMITETPYGGPRYRLKTAVRAQTVAAWVAAGWITLGAEEQLPEYEGSRPGLRWEPERVGRRLELTETGREVTGWQPIEW</sequence>
<evidence type="ECO:0000313" key="1">
    <source>
        <dbReference type="EMBL" id="GAA2199872.1"/>
    </source>
</evidence>
<comment type="caution">
    <text evidence="1">The sequence shown here is derived from an EMBL/GenBank/DDBJ whole genome shotgun (WGS) entry which is preliminary data.</text>
</comment>
<keyword evidence="2" id="KW-1185">Reference proteome</keyword>
<reference evidence="1 2" key="1">
    <citation type="journal article" date="2019" name="Int. J. Syst. Evol. Microbiol.">
        <title>The Global Catalogue of Microorganisms (GCM) 10K type strain sequencing project: providing services to taxonomists for standard genome sequencing and annotation.</title>
        <authorList>
            <consortium name="The Broad Institute Genomics Platform"/>
            <consortium name="The Broad Institute Genome Sequencing Center for Infectious Disease"/>
            <person name="Wu L."/>
            <person name="Ma J."/>
        </authorList>
    </citation>
    <scope>NUCLEOTIDE SEQUENCE [LARGE SCALE GENOMIC DNA]</scope>
    <source>
        <strain evidence="1 2">JCM 14924</strain>
    </source>
</reference>
<dbReference type="Proteomes" id="UP001501391">
    <property type="component" value="Unassembled WGS sequence"/>
</dbReference>
<organism evidence="1 2">
    <name type="scientific">Streptomyces bangladeshensis</name>
    <dbReference type="NCBI Taxonomy" id="295352"/>
    <lineage>
        <taxon>Bacteria</taxon>
        <taxon>Bacillati</taxon>
        <taxon>Actinomycetota</taxon>
        <taxon>Actinomycetes</taxon>
        <taxon>Kitasatosporales</taxon>
        <taxon>Streptomycetaceae</taxon>
        <taxon>Streptomyces</taxon>
    </lineage>
</organism>
<name>A0ABN3BSW3_9ACTN</name>
<protein>
    <submittedName>
        <fullName evidence="1">Uncharacterized protein</fullName>
    </submittedName>
</protein>
<gene>
    <name evidence="1" type="ORF">GCM10009787_48560</name>
</gene>
<dbReference type="EMBL" id="BAAAOQ010000016">
    <property type="protein sequence ID" value="GAA2199872.1"/>
    <property type="molecule type" value="Genomic_DNA"/>
</dbReference>